<organism evidence="5 6">
    <name type="scientific">Roseburia lenta</name>
    <dbReference type="NCBI Taxonomy" id="2763061"/>
    <lineage>
        <taxon>Bacteria</taxon>
        <taxon>Bacillati</taxon>
        <taxon>Bacillota</taxon>
        <taxon>Clostridia</taxon>
        <taxon>Lachnospirales</taxon>
        <taxon>Lachnospiraceae</taxon>
        <taxon>Roseburia</taxon>
    </lineage>
</organism>
<keyword evidence="1" id="KW-0547">Nucleotide-binding</keyword>
<evidence type="ECO:0000256" key="2">
    <source>
        <dbReference type="ARBA" id="ARBA00022840"/>
    </source>
</evidence>
<name>A0ABR7GIM1_9FIRM</name>
<proteinExistence type="predicted"/>
<feature type="signal peptide" evidence="3">
    <location>
        <begin position="1"/>
        <end position="23"/>
    </location>
</feature>
<keyword evidence="3" id="KW-0732">Signal</keyword>
<dbReference type="Proteomes" id="UP000643810">
    <property type="component" value="Unassembled WGS sequence"/>
</dbReference>
<dbReference type="InterPro" id="IPR027417">
    <property type="entry name" value="P-loop_NTPase"/>
</dbReference>
<dbReference type="InterPro" id="IPR017871">
    <property type="entry name" value="ABC_transporter-like_CS"/>
</dbReference>
<keyword evidence="6" id="KW-1185">Reference proteome</keyword>
<evidence type="ECO:0000259" key="4">
    <source>
        <dbReference type="PROSITE" id="PS50893"/>
    </source>
</evidence>
<evidence type="ECO:0000256" key="1">
    <source>
        <dbReference type="ARBA" id="ARBA00022741"/>
    </source>
</evidence>
<dbReference type="PANTHER" id="PTHR43514:SF11">
    <property type="entry name" value="ABC TRANSPORTER RELATED"/>
    <property type="match status" value="1"/>
</dbReference>
<evidence type="ECO:0000313" key="6">
    <source>
        <dbReference type="Proteomes" id="UP000643810"/>
    </source>
</evidence>
<evidence type="ECO:0000256" key="3">
    <source>
        <dbReference type="SAM" id="SignalP"/>
    </source>
</evidence>
<comment type="caution">
    <text evidence="5">The sequence shown here is derived from an EMBL/GenBank/DDBJ whole genome shotgun (WGS) entry which is preliminary data.</text>
</comment>
<evidence type="ECO:0000313" key="5">
    <source>
        <dbReference type="EMBL" id="MBC5687134.1"/>
    </source>
</evidence>
<dbReference type="PROSITE" id="PS00211">
    <property type="entry name" value="ABC_TRANSPORTER_1"/>
    <property type="match status" value="1"/>
</dbReference>
<dbReference type="Gene3D" id="3.40.50.300">
    <property type="entry name" value="P-loop containing nucleotide triphosphate hydrolases"/>
    <property type="match status" value="1"/>
</dbReference>
<dbReference type="SUPFAM" id="SSF52540">
    <property type="entry name" value="P-loop containing nucleoside triphosphate hydrolases"/>
    <property type="match status" value="1"/>
</dbReference>
<accession>A0ABR7GIM1</accession>
<gene>
    <name evidence="5" type="primary">tadA</name>
    <name evidence="5" type="ORF">H8R94_11060</name>
</gene>
<reference evidence="5 6" key="1">
    <citation type="submission" date="2020-08" db="EMBL/GenBank/DDBJ databases">
        <title>Genome public.</title>
        <authorList>
            <person name="Liu C."/>
            <person name="Sun Q."/>
        </authorList>
    </citation>
    <scope>NUCLEOTIDE SEQUENCE [LARGE SCALE GENOMIC DNA]</scope>
    <source>
        <strain evidence="5 6">NSJ-9</strain>
    </source>
</reference>
<dbReference type="SMART" id="SM00382">
    <property type="entry name" value="AAA"/>
    <property type="match status" value="1"/>
</dbReference>
<dbReference type="Pfam" id="PF00005">
    <property type="entry name" value="ABC_tran"/>
    <property type="match status" value="1"/>
</dbReference>
<dbReference type="InterPro" id="IPR003593">
    <property type="entry name" value="AAA+_ATPase"/>
</dbReference>
<sequence>MSVKKGIKRVYFLSLCGNISSCAAGTFLLPQGVSHLAQIANRDTPCGKRNVPARRGDIKVLELQDICYETEDGKLILDHINATIEDHFVVITGPNGSGKSTLAKVIAGINKPSQGRILLNGEDITDWSITDRANRGISYAFQQPVRFKGLTIKDLMSLAAGKDATVSELCDLLSEVGLCAKDYINRDLDGSLSGGELKRIEIAMAFARNSDLTLFDEPEAGIDLWSFQKLIHVFEKMVAVSDGNILIISHQERILDIADKVLYLKDGKVEMYDTKDKVLPKIMGMPSSTCSVLTEKMKED</sequence>
<dbReference type="EMBL" id="JACOPG010000004">
    <property type="protein sequence ID" value="MBC5687134.1"/>
    <property type="molecule type" value="Genomic_DNA"/>
</dbReference>
<dbReference type="PANTHER" id="PTHR43514">
    <property type="entry name" value="ABC TRANSPORTER I FAMILY MEMBER 10"/>
    <property type="match status" value="1"/>
</dbReference>
<keyword evidence="2" id="KW-0067">ATP-binding</keyword>
<feature type="chain" id="PRO_5046817879" evidence="3">
    <location>
        <begin position="24"/>
        <end position="300"/>
    </location>
</feature>
<protein>
    <submittedName>
        <fullName evidence="5">Flp pilus assembly complex ATPase component TadA</fullName>
    </submittedName>
</protein>
<dbReference type="PROSITE" id="PS50893">
    <property type="entry name" value="ABC_TRANSPORTER_2"/>
    <property type="match status" value="1"/>
</dbReference>
<dbReference type="InterPro" id="IPR003439">
    <property type="entry name" value="ABC_transporter-like_ATP-bd"/>
</dbReference>
<dbReference type="InterPro" id="IPR050334">
    <property type="entry name" value="Molybdenum_import_ModC"/>
</dbReference>
<feature type="domain" description="ABC transporter" evidence="4">
    <location>
        <begin position="61"/>
        <end position="291"/>
    </location>
</feature>